<sequence>MAERADLIGRGWAFPGQLTPGGGVRLVGGGEEIDAALRLILSTAPGERVMRPDFGCAMWENLFAPVNFDTLGRIEQSVREAVARWEPRIEPLTVTATAEGDGACVSIDIAYRIRATNDHRNLVFPFYVIPQEEAAP</sequence>
<dbReference type="InterPro" id="IPR007048">
    <property type="entry name" value="IraD/Gp25-like"/>
</dbReference>
<dbReference type="EMBL" id="NMUL01000033">
    <property type="protein sequence ID" value="OXM63547.1"/>
    <property type="molecule type" value="Genomic_DNA"/>
</dbReference>
<dbReference type="Pfam" id="PF04965">
    <property type="entry name" value="GPW_gp25"/>
    <property type="match status" value="1"/>
</dbReference>
<accession>A0A229SWM4</accession>
<dbReference type="Proteomes" id="UP000215199">
    <property type="component" value="Unassembled WGS sequence"/>
</dbReference>
<feature type="domain" description="IraD/Gp25-like" evidence="1">
    <location>
        <begin position="31"/>
        <end position="117"/>
    </location>
</feature>
<dbReference type="SUPFAM" id="SSF160719">
    <property type="entry name" value="gpW/gp25-like"/>
    <property type="match status" value="1"/>
</dbReference>
<evidence type="ECO:0000313" key="3">
    <source>
        <dbReference type="Proteomes" id="UP000215199"/>
    </source>
</evidence>
<dbReference type="OrthoDB" id="9802846at2"/>
<comment type="caution">
    <text evidence="2">The sequence shown here is derived from an EMBL/GenBank/DDBJ whole genome shotgun (WGS) entry which is preliminary data.</text>
</comment>
<dbReference type="Gene3D" id="3.10.450.40">
    <property type="match status" value="1"/>
</dbReference>
<reference evidence="3" key="1">
    <citation type="submission" date="2017-07" db="EMBL/GenBank/DDBJ databases">
        <title>Comparative genome mining reveals phylogenetic distribution patterns of secondary metabolites in Amycolatopsis.</title>
        <authorList>
            <person name="Adamek M."/>
            <person name="Alanjary M."/>
            <person name="Sales-Ortells H."/>
            <person name="Goodfellow M."/>
            <person name="Bull A.T."/>
            <person name="Kalinowski J."/>
            <person name="Ziemert N."/>
        </authorList>
    </citation>
    <scope>NUCLEOTIDE SEQUENCE [LARGE SCALE GENOMIC DNA]</scope>
    <source>
        <strain evidence="3">H5</strain>
    </source>
</reference>
<dbReference type="AlphaFoldDB" id="A0A229SWM4"/>
<name>A0A229SWM4_9PSEU</name>
<proteinExistence type="predicted"/>
<organism evidence="2 3">
    <name type="scientific">Amycolatopsis vastitatis</name>
    <dbReference type="NCBI Taxonomy" id="1905142"/>
    <lineage>
        <taxon>Bacteria</taxon>
        <taxon>Bacillati</taxon>
        <taxon>Actinomycetota</taxon>
        <taxon>Actinomycetes</taxon>
        <taxon>Pseudonocardiales</taxon>
        <taxon>Pseudonocardiaceae</taxon>
        <taxon>Amycolatopsis</taxon>
    </lineage>
</organism>
<keyword evidence="3" id="KW-1185">Reference proteome</keyword>
<gene>
    <name evidence="2" type="ORF">CF165_30580</name>
</gene>
<evidence type="ECO:0000313" key="2">
    <source>
        <dbReference type="EMBL" id="OXM63547.1"/>
    </source>
</evidence>
<dbReference type="RefSeq" id="WP_093951055.1">
    <property type="nucleotide sequence ID" value="NZ_NMUL01000033.1"/>
</dbReference>
<protein>
    <submittedName>
        <fullName evidence="2">Baseplate protein</fullName>
    </submittedName>
</protein>
<evidence type="ECO:0000259" key="1">
    <source>
        <dbReference type="Pfam" id="PF04965"/>
    </source>
</evidence>